<keyword evidence="1" id="KW-0812">Transmembrane</keyword>
<dbReference type="EMBL" id="CP095073">
    <property type="protein sequence ID" value="UOQ42531.1"/>
    <property type="molecule type" value="Genomic_DNA"/>
</dbReference>
<protein>
    <recommendedName>
        <fullName evidence="4">ComG operon protein 7</fullName>
    </recommendedName>
</protein>
<evidence type="ECO:0000313" key="3">
    <source>
        <dbReference type="Proteomes" id="UP000831787"/>
    </source>
</evidence>
<keyword evidence="3" id="KW-1185">Reference proteome</keyword>
<dbReference type="RefSeq" id="WP_244707716.1">
    <property type="nucleotide sequence ID" value="NZ_CP095073.1"/>
</dbReference>
<evidence type="ECO:0000256" key="1">
    <source>
        <dbReference type="SAM" id="Phobius"/>
    </source>
</evidence>
<keyword evidence="1" id="KW-0472">Membrane</keyword>
<keyword evidence="1" id="KW-1133">Transmembrane helix</keyword>
<evidence type="ECO:0000313" key="2">
    <source>
        <dbReference type="EMBL" id="UOQ42531.1"/>
    </source>
</evidence>
<sequence>MQVNSISLLKNERGVIYPFVFGLCFLVITVTMFSALQYKSNVTYTENLEAAYMYQSLFETGHRELIELIKTNKLDKLASSYTFYSPLGTASATCAFVQETKYACTWQMEINDGKTKLVSQSYDLTLLQ</sequence>
<name>A0ABY4EDK7_9BACI</name>
<organism evidence="2 3">
    <name type="scientific">Halobacillus salinarum</name>
    <dbReference type="NCBI Taxonomy" id="2932257"/>
    <lineage>
        <taxon>Bacteria</taxon>
        <taxon>Bacillati</taxon>
        <taxon>Bacillota</taxon>
        <taxon>Bacilli</taxon>
        <taxon>Bacillales</taxon>
        <taxon>Bacillaceae</taxon>
        <taxon>Halobacillus</taxon>
    </lineage>
</organism>
<reference evidence="2 3" key="1">
    <citation type="submission" date="2022-04" db="EMBL/GenBank/DDBJ databases">
        <title>Halobacillus sp. isolated from saltern.</title>
        <authorList>
            <person name="Won M."/>
            <person name="Lee C.-M."/>
            <person name="Woen H.-Y."/>
            <person name="Kwon S.-W."/>
        </authorList>
    </citation>
    <scope>NUCLEOTIDE SEQUENCE [LARGE SCALE GENOMIC DNA]</scope>
    <source>
        <strain evidence="2 3">SSBR10-3</strain>
    </source>
</reference>
<feature type="transmembrane region" description="Helical" evidence="1">
    <location>
        <begin position="15"/>
        <end position="36"/>
    </location>
</feature>
<accession>A0ABY4EDK7</accession>
<evidence type="ECO:0008006" key="4">
    <source>
        <dbReference type="Google" id="ProtNLM"/>
    </source>
</evidence>
<gene>
    <name evidence="2" type="ORF">MUN89_11080</name>
</gene>
<dbReference type="Proteomes" id="UP000831787">
    <property type="component" value="Chromosome"/>
</dbReference>
<proteinExistence type="predicted"/>